<dbReference type="Proteomes" id="UP000701853">
    <property type="component" value="Chromosome 6"/>
</dbReference>
<feature type="compositionally biased region" description="Low complexity" evidence="1">
    <location>
        <begin position="224"/>
        <end position="234"/>
    </location>
</feature>
<name>A0A8J5Z319_9ROSI</name>
<dbReference type="PANTHER" id="PTHR46033">
    <property type="entry name" value="PROTEIN MAIN-LIKE 2"/>
    <property type="match status" value="1"/>
</dbReference>
<dbReference type="InterPro" id="IPR044824">
    <property type="entry name" value="MAIN-like"/>
</dbReference>
<proteinExistence type="predicted"/>
<sequence length="243" mass="27673">MSGPPSPLIENYLREVGFWHMTNIGRRCKLDPKLISAFIERWRPEMHTFHLPCGECTITLEDVYYNWDCRWMGLWNHLASYVGIPTTLEDIRLLLDQRSKAHVPLVNYATIEMHQTDRVLWQFGSQQPIFVTLEVLDDEHKIDLHIHTITGPNASSEDTHTIAPSDYAGAHPSPYMYPNPYMFPFPSPMSGWNAWPVASLFPIIPSQPTIYNPSTQEGSHEAPSGSSSHFQSLSLYGIQTPPP</sequence>
<reference evidence="3 4" key="1">
    <citation type="journal article" date="2021" name="bioRxiv">
        <title>The Gossypium anomalum genome as a resource for cotton improvement and evolutionary analysis of hybrid incompatibility.</title>
        <authorList>
            <person name="Grover C.E."/>
            <person name="Yuan D."/>
            <person name="Arick M.A."/>
            <person name="Miller E.R."/>
            <person name="Hu G."/>
            <person name="Peterson D.G."/>
            <person name="Wendel J.F."/>
            <person name="Udall J.A."/>
        </authorList>
    </citation>
    <scope>NUCLEOTIDE SEQUENCE [LARGE SCALE GENOMIC DNA]</scope>
    <source>
        <strain evidence="3">JFW-Udall</strain>
        <tissue evidence="3">Leaf</tissue>
    </source>
</reference>
<dbReference type="AlphaFoldDB" id="A0A8J5Z319"/>
<accession>A0A8J5Z319</accession>
<comment type="caution">
    <text evidence="3">The sequence shown here is derived from an EMBL/GenBank/DDBJ whole genome shotgun (WGS) entry which is preliminary data.</text>
</comment>
<organism evidence="3 4">
    <name type="scientific">Gossypium anomalum</name>
    <dbReference type="NCBI Taxonomy" id="47600"/>
    <lineage>
        <taxon>Eukaryota</taxon>
        <taxon>Viridiplantae</taxon>
        <taxon>Streptophyta</taxon>
        <taxon>Embryophyta</taxon>
        <taxon>Tracheophyta</taxon>
        <taxon>Spermatophyta</taxon>
        <taxon>Magnoliopsida</taxon>
        <taxon>eudicotyledons</taxon>
        <taxon>Gunneridae</taxon>
        <taxon>Pentapetalae</taxon>
        <taxon>rosids</taxon>
        <taxon>malvids</taxon>
        <taxon>Malvales</taxon>
        <taxon>Malvaceae</taxon>
        <taxon>Malvoideae</taxon>
        <taxon>Gossypium</taxon>
    </lineage>
</organism>
<dbReference type="InterPro" id="IPR019557">
    <property type="entry name" value="AminoTfrase-like_pln_mobile"/>
</dbReference>
<gene>
    <name evidence="3" type="ORF">CXB51_015776</name>
</gene>
<protein>
    <recommendedName>
        <fullName evidence="2">Aminotransferase-like plant mobile domain-containing protein</fullName>
    </recommendedName>
</protein>
<evidence type="ECO:0000313" key="3">
    <source>
        <dbReference type="EMBL" id="KAG8490516.1"/>
    </source>
</evidence>
<dbReference type="EMBL" id="JAHUZN010000006">
    <property type="protein sequence ID" value="KAG8490516.1"/>
    <property type="molecule type" value="Genomic_DNA"/>
</dbReference>
<keyword evidence="4" id="KW-1185">Reference proteome</keyword>
<feature type="domain" description="Aminotransferase-like plant mobile" evidence="2">
    <location>
        <begin position="27"/>
        <end position="64"/>
    </location>
</feature>
<evidence type="ECO:0000256" key="1">
    <source>
        <dbReference type="SAM" id="MobiDB-lite"/>
    </source>
</evidence>
<dbReference type="GO" id="GO:0010073">
    <property type="term" value="P:meristem maintenance"/>
    <property type="evidence" value="ECO:0007669"/>
    <property type="project" value="InterPro"/>
</dbReference>
<dbReference type="Pfam" id="PF10536">
    <property type="entry name" value="PMD"/>
    <property type="match status" value="1"/>
</dbReference>
<dbReference type="PANTHER" id="PTHR46033:SF8">
    <property type="entry name" value="PROTEIN MAINTENANCE OF MERISTEMS-LIKE"/>
    <property type="match status" value="1"/>
</dbReference>
<dbReference type="OrthoDB" id="960611at2759"/>
<feature type="region of interest" description="Disordered" evidence="1">
    <location>
        <begin position="211"/>
        <end position="243"/>
    </location>
</feature>
<evidence type="ECO:0000313" key="4">
    <source>
        <dbReference type="Proteomes" id="UP000701853"/>
    </source>
</evidence>
<evidence type="ECO:0000259" key="2">
    <source>
        <dbReference type="Pfam" id="PF10536"/>
    </source>
</evidence>